<evidence type="ECO:0000313" key="8">
    <source>
        <dbReference type="EMBL" id="MBE1611908.1"/>
    </source>
</evidence>
<dbReference type="Pfam" id="PF00155">
    <property type="entry name" value="Aminotran_1_2"/>
    <property type="match status" value="1"/>
</dbReference>
<gene>
    <name evidence="8" type="ORF">HEB94_008756</name>
</gene>
<dbReference type="InterPro" id="IPR051446">
    <property type="entry name" value="HTH_trans_reg/aminotransferase"/>
</dbReference>
<feature type="region of interest" description="Disordered" evidence="6">
    <location>
        <begin position="293"/>
        <end position="313"/>
    </location>
</feature>
<organism evidence="8 9">
    <name type="scientific">Actinopolymorpha pittospori</name>
    <dbReference type="NCBI Taxonomy" id="648752"/>
    <lineage>
        <taxon>Bacteria</taxon>
        <taxon>Bacillati</taxon>
        <taxon>Actinomycetota</taxon>
        <taxon>Actinomycetes</taxon>
        <taxon>Propionibacteriales</taxon>
        <taxon>Actinopolymorphaceae</taxon>
        <taxon>Actinopolymorpha</taxon>
    </lineage>
</organism>
<dbReference type="InterPro" id="IPR000524">
    <property type="entry name" value="Tscrpt_reg_HTH_GntR"/>
</dbReference>
<dbReference type="InterPro" id="IPR015424">
    <property type="entry name" value="PyrdxlP-dep_Trfase"/>
</dbReference>
<accession>A0A927N813</accession>
<feature type="region of interest" description="Disordered" evidence="6">
    <location>
        <begin position="485"/>
        <end position="511"/>
    </location>
</feature>
<evidence type="ECO:0000256" key="5">
    <source>
        <dbReference type="ARBA" id="ARBA00023163"/>
    </source>
</evidence>
<comment type="caution">
    <text evidence="8">The sequence shown here is derived from an EMBL/GenBank/DDBJ whole genome shotgun (WGS) entry which is preliminary data.</text>
</comment>
<keyword evidence="4 8" id="KW-0238">DNA-binding</keyword>
<feature type="region of interest" description="Disordered" evidence="6">
    <location>
        <begin position="84"/>
        <end position="103"/>
    </location>
</feature>
<dbReference type="GO" id="GO:0003677">
    <property type="term" value="F:DNA binding"/>
    <property type="evidence" value="ECO:0007669"/>
    <property type="project" value="UniProtKB-KW"/>
</dbReference>
<dbReference type="AlphaFoldDB" id="A0A927N813"/>
<evidence type="ECO:0000313" key="9">
    <source>
        <dbReference type="Proteomes" id="UP000638648"/>
    </source>
</evidence>
<name>A0A927N813_9ACTN</name>
<sequence>MADRMASAGHLAGLLGPWRQARHPSPSYRALADRIRVLVLDGRLPPGTRLPSERELALALGTSRTTVTSAYGVLREISFLTSRRGAPSRTAVPPSAGARSTGVITPSAENESHLLDLGAAALTAPPGMAEAVAAASEALPAYLGGHGYTARGVPALRDLVARRHTERGLPTSPDQILVTSGALQAFALVLRTFVSPGDRVLVEHPTYPNALEAIRQTGARTVPVPLARDGWDLVMLEAAMRQSAPRLAYLIPDFHNPTGLLMDERERGRTARAVSRARTLTVVDETLLDLDLDPGLEPGGAPDGSSGALPSPLGVGTPQEAVLHIGSTSKSFWGGLGIGWLRAPLPLVARLLSVRAATDLGTSVLSQLTAAELLVKQDSILTERRTVLRSRRAALVDALRTHLPQWRFAVPRGGLSLWCELDAPVSSDLAVLAAQLGVRLASGPKFGVDGAFERYVRLPFTLPEADLRTAVTRIADAYATLTRDGPHGLSPRSSASRRIGPAADDSTPVVT</sequence>
<dbReference type="PANTHER" id="PTHR46577">
    <property type="entry name" value="HTH-TYPE TRANSCRIPTIONAL REGULATORY PROTEIN GABR"/>
    <property type="match status" value="1"/>
</dbReference>
<evidence type="ECO:0000256" key="6">
    <source>
        <dbReference type="SAM" id="MobiDB-lite"/>
    </source>
</evidence>
<reference evidence="8" key="1">
    <citation type="submission" date="2020-10" db="EMBL/GenBank/DDBJ databases">
        <title>Sequencing the genomes of 1000 actinobacteria strains.</title>
        <authorList>
            <person name="Klenk H.-P."/>
        </authorList>
    </citation>
    <scope>NUCLEOTIDE SEQUENCE</scope>
    <source>
        <strain evidence="8">DSM 45354</strain>
    </source>
</reference>
<evidence type="ECO:0000256" key="3">
    <source>
        <dbReference type="ARBA" id="ARBA00023015"/>
    </source>
</evidence>
<dbReference type="CDD" id="cd00609">
    <property type="entry name" value="AAT_like"/>
    <property type="match status" value="1"/>
</dbReference>
<dbReference type="RefSeq" id="WP_192755046.1">
    <property type="nucleotide sequence ID" value="NZ_BAABJL010000176.1"/>
</dbReference>
<dbReference type="InterPro" id="IPR036390">
    <property type="entry name" value="WH_DNA-bd_sf"/>
</dbReference>
<proteinExistence type="inferred from homology"/>
<dbReference type="PANTHER" id="PTHR46577:SF1">
    <property type="entry name" value="HTH-TYPE TRANSCRIPTIONAL REGULATORY PROTEIN GABR"/>
    <property type="match status" value="1"/>
</dbReference>
<keyword evidence="2" id="KW-0663">Pyridoxal phosphate</keyword>
<dbReference type="SUPFAM" id="SSF46785">
    <property type="entry name" value="Winged helix' DNA-binding domain"/>
    <property type="match status" value="1"/>
</dbReference>
<dbReference type="GO" id="GO:0003700">
    <property type="term" value="F:DNA-binding transcription factor activity"/>
    <property type="evidence" value="ECO:0007669"/>
    <property type="project" value="InterPro"/>
</dbReference>
<dbReference type="Gene3D" id="1.10.10.10">
    <property type="entry name" value="Winged helix-like DNA-binding domain superfamily/Winged helix DNA-binding domain"/>
    <property type="match status" value="1"/>
</dbReference>
<evidence type="ECO:0000256" key="1">
    <source>
        <dbReference type="ARBA" id="ARBA00005384"/>
    </source>
</evidence>
<evidence type="ECO:0000256" key="4">
    <source>
        <dbReference type="ARBA" id="ARBA00023125"/>
    </source>
</evidence>
<evidence type="ECO:0000256" key="2">
    <source>
        <dbReference type="ARBA" id="ARBA00022898"/>
    </source>
</evidence>
<evidence type="ECO:0000259" key="7">
    <source>
        <dbReference type="PROSITE" id="PS50949"/>
    </source>
</evidence>
<keyword evidence="5" id="KW-0804">Transcription</keyword>
<dbReference type="GO" id="GO:0030170">
    <property type="term" value="F:pyridoxal phosphate binding"/>
    <property type="evidence" value="ECO:0007669"/>
    <property type="project" value="InterPro"/>
</dbReference>
<dbReference type="SMART" id="SM00345">
    <property type="entry name" value="HTH_GNTR"/>
    <property type="match status" value="1"/>
</dbReference>
<dbReference type="Gene3D" id="3.40.640.10">
    <property type="entry name" value="Type I PLP-dependent aspartate aminotransferase-like (Major domain)"/>
    <property type="match status" value="1"/>
</dbReference>
<comment type="similarity">
    <text evidence="1">In the C-terminal section; belongs to the class-I pyridoxal-phosphate-dependent aminotransferase family.</text>
</comment>
<keyword evidence="9" id="KW-1185">Reference proteome</keyword>
<dbReference type="InterPro" id="IPR015421">
    <property type="entry name" value="PyrdxlP-dep_Trfase_major"/>
</dbReference>
<dbReference type="Proteomes" id="UP000638648">
    <property type="component" value="Unassembled WGS sequence"/>
</dbReference>
<feature type="domain" description="HTH gntR-type" evidence="7">
    <location>
        <begin position="25"/>
        <end position="95"/>
    </location>
</feature>
<dbReference type="EMBL" id="JADBEM010000001">
    <property type="protein sequence ID" value="MBE1611908.1"/>
    <property type="molecule type" value="Genomic_DNA"/>
</dbReference>
<dbReference type="InterPro" id="IPR004839">
    <property type="entry name" value="Aminotransferase_I/II_large"/>
</dbReference>
<dbReference type="CDD" id="cd07377">
    <property type="entry name" value="WHTH_GntR"/>
    <property type="match status" value="1"/>
</dbReference>
<keyword evidence="3" id="KW-0805">Transcription regulation</keyword>
<dbReference type="InterPro" id="IPR036388">
    <property type="entry name" value="WH-like_DNA-bd_sf"/>
</dbReference>
<dbReference type="PROSITE" id="PS50949">
    <property type="entry name" value="HTH_GNTR"/>
    <property type="match status" value="1"/>
</dbReference>
<dbReference type="SUPFAM" id="SSF53383">
    <property type="entry name" value="PLP-dependent transferases"/>
    <property type="match status" value="1"/>
</dbReference>
<protein>
    <submittedName>
        <fullName evidence="8">DNA-binding transcriptional MocR family regulator</fullName>
    </submittedName>
</protein>
<dbReference type="Pfam" id="PF00392">
    <property type="entry name" value="GntR"/>
    <property type="match status" value="1"/>
</dbReference>